<organism evidence="2">
    <name type="scientific">Zeugodacus cucurbitae</name>
    <name type="common">Melon fruit fly</name>
    <name type="synonym">Bactrocera cucurbitae</name>
    <dbReference type="NCBI Taxonomy" id="28588"/>
    <lineage>
        <taxon>Eukaryota</taxon>
        <taxon>Metazoa</taxon>
        <taxon>Ecdysozoa</taxon>
        <taxon>Arthropoda</taxon>
        <taxon>Hexapoda</taxon>
        <taxon>Insecta</taxon>
        <taxon>Pterygota</taxon>
        <taxon>Neoptera</taxon>
        <taxon>Endopterygota</taxon>
        <taxon>Diptera</taxon>
        <taxon>Brachycera</taxon>
        <taxon>Muscomorpha</taxon>
        <taxon>Tephritoidea</taxon>
        <taxon>Tephritidae</taxon>
        <taxon>Zeugodacus</taxon>
        <taxon>Zeugodacus</taxon>
    </lineage>
</organism>
<reference evidence="2" key="1">
    <citation type="submission" date="2014-11" db="EMBL/GenBank/DDBJ databases">
        <authorList>
            <person name="Geib S."/>
        </authorList>
    </citation>
    <scope>NUCLEOTIDE SEQUENCE</scope>
</reference>
<protein>
    <submittedName>
        <fullName evidence="2">Uncharacterized protein</fullName>
    </submittedName>
</protein>
<feature type="non-terminal residue" evidence="2">
    <location>
        <position position="99"/>
    </location>
</feature>
<feature type="transmembrane region" description="Helical" evidence="1">
    <location>
        <begin position="81"/>
        <end position="98"/>
    </location>
</feature>
<reference evidence="2" key="2">
    <citation type="journal article" date="2015" name="Gigascience">
        <title>Reconstructing a comprehensive transcriptome assembly of a white-pupal translocated strain of the pest fruit fly Bactrocera cucurbitae.</title>
        <authorList>
            <person name="Sim S.B."/>
            <person name="Calla B."/>
            <person name="Hall B."/>
            <person name="DeRego T."/>
            <person name="Geib S.M."/>
        </authorList>
    </citation>
    <scope>NUCLEOTIDE SEQUENCE</scope>
</reference>
<evidence type="ECO:0000313" key="2">
    <source>
        <dbReference type="EMBL" id="JAD07352.1"/>
    </source>
</evidence>
<dbReference type="EMBL" id="GBXI01006940">
    <property type="protein sequence ID" value="JAD07352.1"/>
    <property type="molecule type" value="Transcribed_RNA"/>
</dbReference>
<dbReference type="AlphaFoldDB" id="A0A0A1X8D0"/>
<name>A0A0A1X8D0_ZEUCU</name>
<gene>
    <name evidence="2" type="ORF">g.3461</name>
</gene>
<evidence type="ECO:0000256" key="1">
    <source>
        <dbReference type="SAM" id="Phobius"/>
    </source>
</evidence>
<sequence>MSAAALGYWPSLATTTNTTRLINDWEMLDGSASTATSSSIANNNYRIFNNRDSNNNNLNINNNGFVANDQHLLRNCRFERCSFFVFSVFWGLHFIFFSF</sequence>
<keyword evidence="1" id="KW-0812">Transmembrane</keyword>
<keyword evidence="1" id="KW-1133">Transmembrane helix</keyword>
<accession>A0A0A1X8D0</accession>
<proteinExistence type="predicted"/>
<keyword evidence="1" id="KW-0472">Membrane</keyword>